<name>A0AAD7S826_9TELE</name>
<evidence type="ECO:0000313" key="2">
    <source>
        <dbReference type="EMBL" id="KAJ8397726.1"/>
    </source>
</evidence>
<evidence type="ECO:0000313" key="3">
    <source>
        <dbReference type="Proteomes" id="UP001221898"/>
    </source>
</evidence>
<gene>
    <name evidence="2" type="ORF">AAFF_G00434150</name>
</gene>
<feature type="region of interest" description="Disordered" evidence="1">
    <location>
        <begin position="84"/>
        <end position="113"/>
    </location>
</feature>
<sequence length="113" mass="12210">MTSVSQHAEVKVASLIFKGETLLPPARHCARFLSSVAETDPPEHPTADPVASVCFSVPLLMKLRRPRPLADKWRRAVAILNNASTRGEGADGTSSNQQTTNIAAKTENLADFK</sequence>
<accession>A0AAD7S826</accession>
<feature type="compositionally biased region" description="Polar residues" evidence="1">
    <location>
        <begin position="92"/>
        <end position="103"/>
    </location>
</feature>
<protein>
    <submittedName>
        <fullName evidence="2">Uncharacterized protein</fullName>
    </submittedName>
</protein>
<dbReference type="AlphaFoldDB" id="A0AAD7S826"/>
<reference evidence="2" key="1">
    <citation type="journal article" date="2023" name="Science">
        <title>Genome structures resolve the early diversification of teleost fishes.</title>
        <authorList>
            <person name="Parey E."/>
            <person name="Louis A."/>
            <person name="Montfort J."/>
            <person name="Bouchez O."/>
            <person name="Roques C."/>
            <person name="Iampietro C."/>
            <person name="Lluch J."/>
            <person name="Castinel A."/>
            <person name="Donnadieu C."/>
            <person name="Desvignes T."/>
            <person name="Floi Bucao C."/>
            <person name="Jouanno E."/>
            <person name="Wen M."/>
            <person name="Mejri S."/>
            <person name="Dirks R."/>
            <person name="Jansen H."/>
            <person name="Henkel C."/>
            <person name="Chen W.J."/>
            <person name="Zahm M."/>
            <person name="Cabau C."/>
            <person name="Klopp C."/>
            <person name="Thompson A.W."/>
            <person name="Robinson-Rechavi M."/>
            <person name="Braasch I."/>
            <person name="Lecointre G."/>
            <person name="Bobe J."/>
            <person name="Postlethwait J.H."/>
            <person name="Berthelot C."/>
            <person name="Roest Crollius H."/>
            <person name="Guiguen Y."/>
        </authorList>
    </citation>
    <scope>NUCLEOTIDE SEQUENCE</scope>
    <source>
        <strain evidence="2">NC1722</strain>
    </source>
</reference>
<comment type="caution">
    <text evidence="2">The sequence shown here is derived from an EMBL/GenBank/DDBJ whole genome shotgun (WGS) entry which is preliminary data.</text>
</comment>
<evidence type="ECO:0000256" key="1">
    <source>
        <dbReference type="SAM" id="MobiDB-lite"/>
    </source>
</evidence>
<organism evidence="2 3">
    <name type="scientific">Aldrovandia affinis</name>
    <dbReference type="NCBI Taxonomy" id="143900"/>
    <lineage>
        <taxon>Eukaryota</taxon>
        <taxon>Metazoa</taxon>
        <taxon>Chordata</taxon>
        <taxon>Craniata</taxon>
        <taxon>Vertebrata</taxon>
        <taxon>Euteleostomi</taxon>
        <taxon>Actinopterygii</taxon>
        <taxon>Neopterygii</taxon>
        <taxon>Teleostei</taxon>
        <taxon>Notacanthiformes</taxon>
        <taxon>Halosauridae</taxon>
        <taxon>Aldrovandia</taxon>
    </lineage>
</organism>
<proteinExistence type="predicted"/>
<keyword evidence="3" id="KW-1185">Reference proteome</keyword>
<dbReference type="Proteomes" id="UP001221898">
    <property type="component" value="Unassembled WGS sequence"/>
</dbReference>
<dbReference type="EMBL" id="JAINUG010000095">
    <property type="protein sequence ID" value="KAJ8397726.1"/>
    <property type="molecule type" value="Genomic_DNA"/>
</dbReference>